<organism evidence="1 2">
    <name type="scientific">Dipteronia sinensis</name>
    <dbReference type="NCBI Taxonomy" id="43782"/>
    <lineage>
        <taxon>Eukaryota</taxon>
        <taxon>Viridiplantae</taxon>
        <taxon>Streptophyta</taxon>
        <taxon>Embryophyta</taxon>
        <taxon>Tracheophyta</taxon>
        <taxon>Spermatophyta</taxon>
        <taxon>Magnoliopsida</taxon>
        <taxon>eudicotyledons</taxon>
        <taxon>Gunneridae</taxon>
        <taxon>Pentapetalae</taxon>
        <taxon>rosids</taxon>
        <taxon>malvids</taxon>
        <taxon>Sapindales</taxon>
        <taxon>Sapindaceae</taxon>
        <taxon>Hippocastanoideae</taxon>
        <taxon>Acereae</taxon>
        <taxon>Dipteronia</taxon>
    </lineage>
</organism>
<evidence type="ECO:0008006" key="3">
    <source>
        <dbReference type="Google" id="ProtNLM"/>
    </source>
</evidence>
<accession>A0AAE0E2H3</accession>
<dbReference type="Proteomes" id="UP001281410">
    <property type="component" value="Unassembled WGS sequence"/>
</dbReference>
<dbReference type="PANTHER" id="PTHR46890:SF48">
    <property type="entry name" value="RNA-DIRECTED DNA POLYMERASE"/>
    <property type="match status" value="1"/>
</dbReference>
<evidence type="ECO:0000313" key="1">
    <source>
        <dbReference type="EMBL" id="KAK3205120.1"/>
    </source>
</evidence>
<name>A0AAE0E2H3_9ROSI</name>
<proteinExistence type="predicted"/>
<comment type="caution">
    <text evidence="1">The sequence shown here is derived from an EMBL/GenBank/DDBJ whole genome shotgun (WGS) entry which is preliminary data.</text>
</comment>
<gene>
    <name evidence="1" type="ORF">Dsin_019166</name>
</gene>
<keyword evidence="2" id="KW-1185">Reference proteome</keyword>
<reference evidence="1" key="1">
    <citation type="journal article" date="2023" name="Plant J.">
        <title>Genome sequences and population genomics provide insights into the demographic history, inbreeding, and mutation load of two 'living fossil' tree species of Dipteronia.</title>
        <authorList>
            <person name="Feng Y."/>
            <person name="Comes H.P."/>
            <person name="Chen J."/>
            <person name="Zhu S."/>
            <person name="Lu R."/>
            <person name="Zhang X."/>
            <person name="Li P."/>
            <person name="Qiu J."/>
            <person name="Olsen K.M."/>
            <person name="Qiu Y."/>
        </authorList>
    </citation>
    <scope>NUCLEOTIDE SEQUENCE</scope>
    <source>
        <strain evidence="1">NBL</strain>
    </source>
</reference>
<sequence>MRDVVSKVNRFTKNLDMWNQDHRQVLKREIKKKKEELAIASNVVELHSWKAVGNFQSCLPSNNYWDEVIDSVPTRLSNRGSAFLDFHFSVAEVKKAVFDMSSAKASGIDGMSTLFYQKNWDIMGDCVTSARLQCLSDGDSLEDVNGTPITLIPKIPYANRITDFCHISMCTVIYKVVVKPLANRLCVVLGDVIQRPRVRLYRVD</sequence>
<protein>
    <recommendedName>
        <fullName evidence="3">Reverse transcriptase</fullName>
    </recommendedName>
</protein>
<dbReference type="EMBL" id="JANJYJ010000006">
    <property type="protein sequence ID" value="KAK3205120.1"/>
    <property type="molecule type" value="Genomic_DNA"/>
</dbReference>
<dbReference type="PANTHER" id="PTHR46890">
    <property type="entry name" value="NON-LTR RETROLELEMENT REVERSE TRANSCRIPTASE-LIKE PROTEIN-RELATED"/>
    <property type="match status" value="1"/>
</dbReference>
<dbReference type="InterPro" id="IPR052343">
    <property type="entry name" value="Retrotransposon-Effector_Assoc"/>
</dbReference>
<dbReference type="AlphaFoldDB" id="A0AAE0E2H3"/>
<evidence type="ECO:0000313" key="2">
    <source>
        <dbReference type="Proteomes" id="UP001281410"/>
    </source>
</evidence>